<evidence type="ECO:0000256" key="5">
    <source>
        <dbReference type="ARBA" id="ARBA00022737"/>
    </source>
</evidence>
<organism evidence="10 11">
    <name type="scientific">Rhodothermus marinus (strain ATCC 43812 / DSM 4252 / R-10)</name>
    <name type="common">Rhodothermus obamensis</name>
    <dbReference type="NCBI Taxonomy" id="518766"/>
    <lineage>
        <taxon>Bacteria</taxon>
        <taxon>Pseudomonadati</taxon>
        <taxon>Rhodothermota</taxon>
        <taxon>Rhodothermia</taxon>
        <taxon>Rhodothermales</taxon>
        <taxon>Rhodothermaceae</taxon>
        <taxon>Rhodothermus</taxon>
    </lineage>
</organism>
<sequence>MVPNKTLNRGQTLFADAVMPQVKQIVVLLCSGLLLTLGVARAQTSSPNGVSRVVLQGLEIKGVSRENTEDIVRQASGLRIGQELALPGDPALAEAIRGVYRLGLFSQVQIVEQRREGNAVYLTIRVQEEPRLADYTFSGLKKGDQKELRKRLPLFRGARVRPTDIERSEQIIRDYLKEKGYLLAKVTTRREENENGEVILHFDVDRGEKVKIGKILFEGNEQISDGKLRGKMKHTKQKSWWRFWRKARFDPEKFEEDLQALIDYYNEKGFYDARIVDDTVYLAENTEDPELIVKITVHEGPRYYIRNIEWEGNTVFPDEALTEALGFKKGDPFNRKKLEENLYGNKRSTDVSSLYMNRGYMLFRAEPTIRVVGGDSLDLHFDVYEGDVFEFGTINIAGNQKTKEHVIRRELYTIPGQTFSRDAIQESIRRLAQLNYFNQEALAAGPEVQINPEKKTVDLTYKVEEVGSDQLELSGTWGQLGLILMLRFTLNNFSAQNLFNGKAWRPLPSGDGQQLSLSVQTNGTYYQSYGISFTEPWFRGRPNPVGFSLDYTRFSDYPYFSNIGNLTTFTSRVFYERRLKWPDDYFTGSLGLGFQYFNNDNFTSTLPRGVSREVTVRAGLTRNSLDNPLFPTAGSLVRLSVDVALPFGDFVQYHKWRLKTSWNVPLFKKVSLGFGSEFGYIGSITGDPVAFQRFIVGGSPFDTQGAFGYYGKDIVYMRGYPLGVLGPRLNNEPVGGRILNKYTSELRWLAVQTPQLQAAPYLFMDAANTWDRFATYNPAQLFRSAGFGVRLFLPILGMVELVYGYNFDEFQPISTQSHDGSRRWYFQFSLGQGFNN</sequence>
<dbReference type="AlphaFoldDB" id="D0MKD0"/>
<keyword evidence="2" id="KW-1134">Transmembrane beta strand</keyword>
<dbReference type="KEGG" id="rmr:Rmar_1959"/>
<evidence type="ECO:0000313" key="10">
    <source>
        <dbReference type="EMBL" id="ACY48842.1"/>
    </source>
</evidence>
<dbReference type="eggNOG" id="COG4775">
    <property type="taxonomic scope" value="Bacteria"/>
</dbReference>
<evidence type="ECO:0000256" key="1">
    <source>
        <dbReference type="ARBA" id="ARBA00004370"/>
    </source>
</evidence>
<proteinExistence type="predicted"/>
<dbReference type="Gene3D" id="3.10.20.310">
    <property type="entry name" value="membrane protein fhac"/>
    <property type="match status" value="5"/>
</dbReference>
<keyword evidence="5" id="KW-0677">Repeat</keyword>
<accession>D0MKD0</accession>
<comment type="subcellular location">
    <subcellularLocation>
        <location evidence="1">Membrane</location>
    </subcellularLocation>
</comment>
<dbReference type="GO" id="GO:0009279">
    <property type="term" value="C:cell outer membrane"/>
    <property type="evidence" value="ECO:0007669"/>
    <property type="project" value="UniProtKB-UniRule"/>
</dbReference>
<dbReference type="InterPro" id="IPR034746">
    <property type="entry name" value="POTRA"/>
</dbReference>
<dbReference type="PROSITE" id="PS51779">
    <property type="entry name" value="POTRA"/>
    <property type="match status" value="3"/>
</dbReference>
<dbReference type="HOGENOM" id="CLU_007664_3_0_10"/>
<feature type="domain" description="POTRA" evidence="9">
    <location>
        <begin position="303"/>
        <end position="386"/>
    </location>
</feature>
<name>D0MKD0_RHOM4</name>
<dbReference type="InterPro" id="IPR000184">
    <property type="entry name" value="Bac_surfAg_D15"/>
</dbReference>
<evidence type="ECO:0000256" key="3">
    <source>
        <dbReference type="ARBA" id="ARBA00022692"/>
    </source>
</evidence>
<dbReference type="InterPro" id="IPR023707">
    <property type="entry name" value="OM_assembly_BamA"/>
</dbReference>
<evidence type="ECO:0000313" key="11">
    <source>
        <dbReference type="Proteomes" id="UP000002221"/>
    </source>
</evidence>
<keyword evidence="3" id="KW-0812">Transmembrane</keyword>
<evidence type="ECO:0000256" key="4">
    <source>
        <dbReference type="ARBA" id="ARBA00022729"/>
    </source>
</evidence>
<evidence type="ECO:0000256" key="2">
    <source>
        <dbReference type="ARBA" id="ARBA00022452"/>
    </source>
</evidence>
<evidence type="ECO:0000256" key="6">
    <source>
        <dbReference type="ARBA" id="ARBA00023136"/>
    </source>
</evidence>
<feature type="domain" description="POTRA" evidence="9">
    <location>
        <begin position="130"/>
        <end position="207"/>
    </location>
</feature>
<keyword evidence="4" id="KW-0732">Signal</keyword>
<dbReference type="PANTHER" id="PTHR12815">
    <property type="entry name" value="SORTING AND ASSEMBLY MACHINERY SAMM50 PROTEIN FAMILY MEMBER"/>
    <property type="match status" value="1"/>
</dbReference>
<dbReference type="Proteomes" id="UP000002221">
    <property type="component" value="Chromosome"/>
</dbReference>
<evidence type="ECO:0000259" key="9">
    <source>
        <dbReference type="PROSITE" id="PS51779"/>
    </source>
</evidence>
<dbReference type="InterPro" id="IPR010827">
    <property type="entry name" value="BamA/TamA_POTRA"/>
</dbReference>
<evidence type="ECO:0000256" key="8">
    <source>
        <dbReference type="NCBIfam" id="TIGR03303"/>
    </source>
</evidence>
<dbReference type="Gene3D" id="2.40.160.50">
    <property type="entry name" value="membrane protein fhac: a member of the omp85/tpsb transporter family"/>
    <property type="match status" value="1"/>
</dbReference>
<keyword evidence="7" id="KW-0998">Cell outer membrane</keyword>
<feature type="domain" description="POTRA" evidence="9">
    <location>
        <begin position="210"/>
        <end position="300"/>
    </location>
</feature>
<reference evidence="10 11" key="1">
    <citation type="journal article" date="2009" name="Stand. Genomic Sci.">
        <title>Complete genome sequence of Rhodothermus marinus type strain (R-10).</title>
        <authorList>
            <person name="Nolan M."/>
            <person name="Tindall B.J."/>
            <person name="Pomrenke H."/>
            <person name="Lapidus A."/>
            <person name="Copeland A."/>
            <person name="Glavina Del Rio T."/>
            <person name="Lucas S."/>
            <person name="Chen F."/>
            <person name="Tice H."/>
            <person name="Cheng J.F."/>
            <person name="Saunders E."/>
            <person name="Han C."/>
            <person name="Bruce D."/>
            <person name="Goodwin L."/>
            <person name="Chain P."/>
            <person name="Pitluck S."/>
            <person name="Ovchinikova G."/>
            <person name="Pati A."/>
            <person name="Ivanova N."/>
            <person name="Mavromatis K."/>
            <person name="Chen A."/>
            <person name="Palaniappan K."/>
            <person name="Land M."/>
            <person name="Hauser L."/>
            <person name="Chang Y.J."/>
            <person name="Jeffries C.D."/>
            <person name="Brettin T."/>
            <person name="Goker M."/>
            <person name="Bristow J."/>
            <person name="Eisen J.A."/>
            <person name="Markowitz V."/>
            <person name="Hugenholtz P."/>
            <person name="Kyrpides N.C."/>
            <person name="Klenk H.P."/>
            <person name="Detter J.C."/>
        </authorList>
    </citation>
    <scope>NUCLEOTIDE SEQUENCE [LARGE SCALE GENOMIC DNA]</scope>
    <source>
        <strain evidence="11">ATCC 43812 / DSM 4252 / R-10</strain>
    </source>
</reference>
<dbReference type="NCBIfam" id="TIGR03303">
    <property type="entry name" value="OM_YaeT"/>
    <property type="match status" value="1"/>
</dbReference>
<dbReference type="EMBL" id="CP001807">
    <property type="protein sequence ID" value="ACY48842.1"/>
    <property type="molecule type" value="Genomic_DNA"/>
</dbReference>
<protein>
    <recommendedName>
        <fullName evidence="8">Outer membrane protein assembly factor BamA</fullName>
    </recommendedName>
</protein>
<dbReference type="Pfam" id="PF07244">
    <property type="entry name" value="POTRA"/>
    <property type="match status" value="4"/>
</dbReference>
<evidence type="ECO:0000256" key="7">
    <source>
        <dbReference type="ARBA" id="ARBA00023237"/>
    </source>
</evidence>
<dbReference type="InterPro" id="IPR039910">
    <property type="entry name" value="D15-like"/>
</dbReference>
<dbReference type="STRING" id="518766.Rmar_1959"/>
<gene>
    <name evidence="10" type="ordered locus">Rmar_1959</name>
</gene>
<dbReference type="PANTHER" id="PTHR12815:SF47">
    <property type="entry name" value="TRANSLOCATION AND ASSEMBLY MODULE SUBUNIT TAMA"/>
    <property type="match status" value="1"/>
</dbReference>
<dbReference type="Pfam" id="PF01103">
    <property type="entry name" value="Omp85"/>
    <property type="match status" value="1"/>
</dbReference>
<keyword evidence="11" id="KW-1185">Reference proteome</keyword>
<keyword evidence="6" id="KW-0472">Membrane</keyword>
<dbReference type="GO" id="GO:0071709">
    <property type="term" value="P:membrane assembly"/>
    <property type="evidence" value="ECO:0007669"/>
    <property type="project" value="InterPro"/>
</dbReference>
<dbReference type="PIRSF" id="PIRSF006076">
    <property type="entry name" value="OM_assembly_OMP85"/>
    <property type="match status" value="1"/>
</dbReference>